<accession>A0A1Z4KGX5</accession>
<organism evidence="1 2">
    <name type="scientific">Trichormus variabilis NIES-23</name>
    <dbReference type="NCBI Taxonomy" id="1973479"/>
    <lineage>
        <taxon>Bacteria</taxon>
        <taxon>Bacillati</taxon>
        <taxon>Cyanobacteriota</taxon>
        <taxon>Cyanophyceae</taxon>
        <taxon>Nostocales</taxon>
        <taxon>Nostocaceae</taxon>
        <taxon>Trichormus</taxon>
    </lineage>
</organism>
<protein>
    <recommendedName>
        <fullName evidence="3">Metal-binding protein</fullName>
    </recommendedName>
</protein>
<dbReference type="InterPro" id="IPR012863">
    <property type="entry name" value="DUF1636"/>
</dbReference>
<evidence type="ECO:0008006" key="3">
    <source>
        <dbReference type="Google" id="ProtNLM"/>
    </source>
</evidence>
<dbReference type="AlphaFoldDB" id="A0A1Z4KGX5"/>
<proteinExistence type="predicted"/>
<sequence length="144" mass="16069">MILFINKFSVDITQMTKHTLFVCKSCHRSSEELAENQPCDGSILLDKITSLYSEKFATEELEIQSVGCLWACSRGCVVALSSPEKPTYLLVDLPPDAENASALLEFTQMYINNRKGAFMWEKLPKELESAIFASIPSVLTKPEG</sequence>
<evidence type="ECO:0000313" key="2">
    <source>
        <dbReference type="Proteomes" id="UP000217507"/>
    </source>
</evidence>
<dbReference type="EMBL" id="AP018216">
    <property type="protein sequence ID" value="BAY68215.1"/>
    <property type="molecule type" value="Genomic_DNA"/>
</dbReference>
<name>A0A1Z4KGX5_ANAVA</name>
<reference evidence="1 2" key="1">
    <citation type="submission" date="2017-06" db="EMBL/GenBank/DDBJ databases">
        <title>Genome sequencing of cyanobaciteial culture collection at National Institute for Environmental Studies (NIES).</title>
        <authorList>
            <person name="Hirose Y."/>
            <person name="Shimura Y."/>
            <person name="Fujisawa T."/>
            <person name="Nakamura Y."/>
            <person name="Kawachi M."/>
        </authorList>
    </citation>
    <scope>NUCLEOTIDE SEQUENCE [LARGE SCALE GENOMIC DNA]</scope>
    <source>
        <strain evidence="1 2">NIES-23</strain>
    </source>
</reference>
<dbReference type="Proteomes" id="UP000217507">
    <property type="component" value="Chromosome"/>
</dbReference>
<gene>
    <name evidence="1" type="ORF">NIES23_09990</name>
</gene>
<dbReference type="Pfam" id="PF07845">
    <property type="entry name" value="DUF1636"/>
    <property type="match status" value="1"/>
</dbReference>
<evidence type="ECO:0000313" key="1">
    <source>
        <dbReference type="EMBL" id="BAY68215.1"/>
    </source>
</evidence>
<dbReference type="CDD" id="cd02980">
    <property type="entry name" value="TRX_Fd_family"/>
    <property type="match status" value="1"/>
</dbReference>